<dbReference type="EMBL" id="JBEWTB010000002">
    <property type="protein sequence ID" value="MET4757429.1"/>
    <property type="molecule type" value="Genomic_DNA"/>
</dbReference>
<dbReference type="GO" id="GO:0016740">
    <property type="term" value="F:transferase activity"/>
    <property type="evidence" value="ECO:0007669"/>
    <property type="project" value="UniProtKB-KW"/>
</dbReference>
<keyword evidence="3" id="KW-1185">Reference proteome</keyword>
<dbReference type="RefSeq" id="WP_354007587.1">
    <property type="nucleotide sequence ID" value="NZ_JBEWTA010000001.1"/>
</dbReference>
<organism evidence="2 3">
    <name type="scientific">Endozoicomonas lisbonensis</name>
    <dbReference type="NCBI Taxonomy" id="3120522"/>
    <lineage>
        <taxon>Bacteria</taxon>
        <taxon>Pseudomonadati</taxon>
        <taxon>Pseudomonadota</taxon>
        <taxon>Gammaproteobacteria</taxon>
        <taxon>Oceanospirillales</taxon>
        <taxon>Endozoicomonadaceae</taxon>
        <taxon>Endozoicomonas</taxon>
    </lineage>
</organism>
<name>A0ABV2SJ68_9GAMM</name>
<keyword evidence="1 2" id="KW-0808">Transferase</keyword>
<dbReference type="Pfam" id="PF02515">
    <property type="entry name" value="CoA_transf_3"/>
    <property type="match status" value="1"/>
</dbReference>
<proteinExistence type="predicted"/>
<dbReference type="Gene3D" id="3.40.50.10540">
    <property type="entry name" value="Crotonobetainyl-coa:carnitine coa-transferase, domain 1"/>
    <property type="match status" value="1"/>
</dbReference>
<dbReference type="EC" id="2.8.3.-" evidence="2"/>
<protein>
    <submittedName>
        <fullName evidence="2">Itaconate CoA-transferase</fullName>
        <ecNumber evidence="2">2.8.3.-</ecNumber>
        <ecNumber evidence="2">2.8.3.22</ecNumber>
    </submittedName>
</protein>
<dbReference type="Proteomes" id="UP001549366">
    <property type="component" value="Unassembled WGS sequence"/>
</dbReference>
<dbReference type="EC" id="2.8.3.22" evidence="2"/>
<evidence type="ECO:0000313" key="3">
    <source>
        <dbReference type="Proteomes" id="UP001549366"/>
    </source>
</evidence>
<comment type="caution">
    <text evidence="2">The sequence shown here is derived from an EMBL/GenBank/DDBJ whole genome shotgun (WGS) entry which is preliminary data.</text>
</comment>
<evidence type="ECO:0000313" key="2">
    <source>
        <dbReference type="EMBL" id="MET4757429.1"/>
    </source>
</evidence>
<sequence>MSDAKPLEGVLVVSIEQAVAAPLCTSRLAAAGARVIKVERPEGDFARGYDGFVKGEASYFVWINHGKESICLDLKQNEDRLCLDRILAEADVFVQNLSVGAVARLGFGEEELRKKYPRLITCSISGYGEQNEYRDMRAYDMLVQAESGLSGISGDGRMGISVADIVTGMNAHTAIVEALHYREKNGKGCSLSLSLFGSMTDIMAVPLLQQAYSGSGPDYIGMRHPSIVPYGAFPTSGSDVVISIQNEREWQRLCLDVLESTELASHPDFASNKLRTQHRQDVESAIGAITRQFSQQELLNRLRQAKIACGVSNTLAEVLEHPAYQSVQTTLPDGQVADIPALPAQTPWLTDKVKGCPELGADTDRIKAEFDKEVRA</sequence>
<dbReference type="SUPFAM" id="SSF89796">
    <property type="entry name" value="CoA-transferase family III (CaiB/BaiF)"/>
    <property type="match status" value="1"/>
</dbReference>
<dbReference type="InterPro" id="IPR044855">
    <property type="entry name" value="CoA-Trfase_III_dom3_sf"/>
</dbReference>
<dbReference type="InterPro" id="IPR050483">
    <property type="entry name" value="CoA-transferase_III_domain"/>
</dbReference>
<dbReference type="InterPro" id="IPR023606">
    <property type="entry name" value="CoA-Trfase_III_dom_1_sf"/>
</dbReference>
<evidence type="ECO:0000256" key="1">
    <source>
        <dbReference type="ARBA" id="ARBA00022679"/>
    </source>
</evidence>
<dbReference type="PANTHER" id="PTHR48207:SF3">
    <property type="entry name" value="SUCCINATE--HYDROXYMETHYLGLUTARATE COA-TRANSFERASE"/>
    <property type="match status" value="1"/>
</dbReference>
<dbReference type="PANTHER" id="PTHR48207">
    <property type="entry name" value="SUCCINATE--HYDROXYMETHYLGLUTARATE COA-TRANSFERASE"/>
    <property type="match status" value="1"/>
</dbReference>
<dbReference type="InterPro" id="IPR003673">
    <property type="entry name" value="CoA-Trfase_fam_III"/>
</dbReference>
<gene>
    <name evidence="2" type="ORF">V5J35_002621</name>
</gene>
<reference evidence="2 3" key="1">
    <citation type="submission" date="2024-06" db="EMBL/GenBank/DDBJ databases">
        <title>Genomic Encyclopedia of Type Strains, Phase V (KMG-V): Genome sequencing to study the core and pangenomes of soil and plant-associated prokaryotes.</title>
        <authorList>
            <person name="Whitman W."/>
        </authorList>
    </citation>
    <scope>NUCLEOTIDE SEQUENCE [LARGE SCALE GENOMIC DNA]</scope>
    <source>
        <strain evidence="2 3">NE40</strain>
    </source>
</reference>
<dbReference type="Gene3D" id="3.30.1540.10">
    <property type="entry name" value="formyl-coa transferase, domain 3"/>
    <property type="match status" value="1"/>
</dbReference>
<accession>A0ABV2SJ68</accession>